<protein>
    <submittedName>
        <fullName evidence="4">SDR family oxidoreductase</fullName>
    </submittedName>
</protein>
<dbReference type="Gene3D" id="3.40.50.720">
    <property type="entry name" value="NAD(P)-binding Rossmann-like Domain"/>
    <property type="match status" value="1"/>
</dbReference>
<dbReference type="FunFam" id="3.40.50.720:FF:000084">
    <property type="entry name" value="Short-chain dehydrogenase reductase"/>
    <property type="match status" value="1"/>
</dbReference>
<organism evidence="4">
    <name type="scientific">Eiseniibacteriota bacterium</name>
    <dbReference type="NCBI Taxonomy" id="2212470"/>
    <lineage>
        <taxon>Bacteria</taxon>
        <taxon>Candidatus Eiseniibacteriota</taxon>
    </lineage>
</organism>
<evidence type="ECO:0000313" key="4">
    <source>
        <dbReference type="EMBL" id="HGZ42535.1"/>
    </source>
</evidence>
<dbReference type="EMBL" id="DSQF01000006">
    <property type="protein sequence ID" value="HGZ42535.1"/>
    <property type="molecule type" value="Genomic_DNA"/>
</dbReference>
<dbReference type="AlphaFoldDB" id="A0A832I3A2"/>
<dbReference type="InterPro" id="IPR050259">
    <property type="entry name" value="SDR"/>
</dbReference>
<evidence type="ECO:0000256" key="2">
    <source>
        <dbReference type="RuleBase" id="RU000363"/>
    </source>
</evidence>
<evidence type="ECO:0000256" key="1">
    <source>
        <dbReference type="ARBA" id="ARBA00006484"/>
    </source>
</evidence>
<feature type="domain" description="Ketoreductase" evidence="3">
    <location>
        <begin position="6"/>
        <end position="199"/>
    </location>
</feature>
<name>A0A832I3A2_UNCEI</name>
<dbReference type="InterPro" id="IPR020904">
    <property type="entry name" value="Sc_DH/Rdtase_CS"/>
</dbReference>
<accession>A0A832I3A2</accession>
<dbReference type="CDD" id="cd05233">
    <property type="entry name" value="SDR_c"/>
    <property type="match status" value="1"/>
</dbReference>
<dbReference type="PROSITE" id="PS00061">
    <property type="entry name" value="ADH_SHORT"/>
    <property type="match status" value="1"/>
</dbReference>
<dbReference type="InterPro" id="IPR002347">
    <property type="entry name" value="SDR_fam"/>
</dbReference>
<dbReference type="InterPro" id="IPR057326">
    <property type="entry name" value="KR_dom"/>
</dbReference>
<dbReference type="PRINTS" id="PR00080">
    <property type="entry name" value="SDRFAMILY"/>
</dbReference>
<dbReference type="PANTHER" id="PTHR42879">
    <property type="entry name" value="3-OXOACYL-(ACYL-CARRIER-PROTEIN) REDUCTASE"/>
    <property type="match status" value="1"/>
</dbReference>
<dbReference type="SMART" id="SM00822">
    <property type="entry name" value="PKS_KR"/>
    <property type="match status" value="1"/>
</dbReference>
<reference evidence="4" key="1">
    <citation type="journal article" date="2020" name="mSystems">
        <title>Genome- and Community-Level Interaction Insights into Carbon Utilization and Element Cycling Functions of Hydrothermarchaeota in Hydrothermal Sediment.</title>
        <authorList>
            <person name="Zhou Z."/>
            <person name="Liu Y."/>
            <person name="Xu W."/>
            <person name="Pan J."/>
            <person name="Luo Z.H."/>
            <person name="Li M."/>
        </authorList>
    </citation>
    <scope>NUCLEOTIDE SEQUENCE [LARGE SCALE GENOMIC DNA]</scope>
    <source>
        <strain evidence="4">SpSt-381</strain>
    </source>
</reference>
<dbReference type="Pfam" id="PF00106">
    <property type="entry name" value="adh_short"/>
    <property type="match status" value="1"/>
</dbReference>
<dbReference type="PRINTS" id="PR00081">
    <property type="entry name" value="GDHRDH"/>
</dbReference>
<dbReference type="SUPFAM" id="SSF51735">
    <property type="entry name" value="NAD(P)-binding Rossmann-fold domains"/>
    <property type="match status" value="1"/>
</dbReference>
<dbReference type="GO" id="GO:0032787">
    <property type="term" value="P:monocarboxylic acid metabolic process"/>
    <property type="evidence" value="ECO:0007669"/>
    <property type="project" value="UniProtKB-ARBA"/>
</dbReference>
<proteinExistence type="inferred from homology"/>
<evidence type="ECO:0000259" key="3">
    <source>
        <dbReference type="SMART" id="SM00822"/>
    </source>
</evidence>
<sequence length="241" mass="24754">MKLEHQVALVTGGSRGLGLAIAKALSAEGAAVACLARPGADLERAVAELSAAGREALATPGDVTREADVEAAVRAVIARWGRLDVLVLNAGTWAGAPLHETTEAQWDALLDLNLKGAFLALKHATPWLTAQGRGTVVGIGSLGGMVGQAGAAAYAASKWGLRGLLESAALELKPRRVRVSIVCPHNINSAGRALAPGSPERDRALEPVEIASLVAWICAAPEHVAVGTVTVWPIATGIEAR</sequence>
<dbReference type="PANTHER" id="PTHR42879:SF2">
    <property type="entry name" value="3-OXOACYL-[ACYL-CARRIER-PROTEIN] REDUCTASE FABG"/>
    <property type="match status" value="1"/>
</dbReference>
<comment type="caution">
    <text evidence="4">The sequence shown here is derived from an EMBL/GenBank/DDBJ whole genome shotgun (WGS) entry which is preliminary data.</text>
</comment>
<dbReference type="InterPro" id="IPR036291">
    <property type="entry name" value="NAD(P)-bd_dom_sf"/>
</dbReference>
<gene>
    <name evidence="4" type="ORF">ENR23_03750</name>
</gene>
<comment type="similarity">
    <text evidence="1 2">Belongs to the short-chain dehydrogenases/reductases (SDR) family.</text>
</comment>